<dbReference type="SUPFAM" id="SSF103481">
    <property type="entry name" value="Multidrug resistance efflux transporter EmrE"/>
    <property type="match status" value="2"/>
</dbReference>
<reference evidence="8 10" key="2">
    <citation type="journal article" date="2011" name="Nucleic Acids Res.">
        <title>Insights into the evolution of Archaea and eukaryotic protein modifier systems revealed by the genome of a novel archaeal group.</title>
        <authorList>
            <person name="Nunoura T."/>
            <person name="Takaki Y."/>
            <person name="Kakuta J."/>
            <person name="Nishi S."/>
            <person name="Sugahara J."/>
            <person name="Kazama H."/>
            <person name="Chee G."/>
            <person name="Hattori M."/>
            <person name="Kanai A."/>
            <person name="Atomi H."/>
            <person name="Takai K."/>
            <person name="Takami H."/>
        </authorList>
    </citation>
    <scope>NUCLEOTIDE SEQUENCE [LARGE SCALE GENOMIC DNA]</scope>
</reference>
<feature type="transmembrane region" description="Helical" evidence="6">
    <location>
        <begin position="185"/>
        <end position="204"/>
    </location>
</feature>
<evidence type="ECO:0000256" key="6">
    <source>
        <dbReference type="SAM" id="Phobius"/>
    </source>
</evidence>
<comment type="subcellular location">
    <subcellularLocation>
        <location evidence="1">Cell membrane</location>
        <topology evidence="1">Multi-pass membrane protein</topology>
    </subcellularLocation>
</comment>
<dbReference type="InterPro" id="IPR050638">
    <property type="entry name" value="AA-Vitamin_Transporters"/>
</dbReference>
<reference evidence="8 10" key="1">
    <citation type="journal article" date="2005" name="Environ. Microbiol.">
        <title>Genetic and functional properties of uncultivated thermophilic crenarchaeotes from a subsurface gold mine as revealed by analysis of genome fragments.</title>
        <authorList>
            <person name="Nunoura T."/>
            <person name="Hirayama H."/>
            <person name="Takami H."/>
            <person name="Oida H."/>
            <person name="Nishi S."/>
            <person name="Shimamura S."/>
            <person name="Suzuki Y."/>
            <person name="Inagaki F."/>
            <person name="Takai K."/>
            <person name="Nealson K.H."/>
            <person name="Horikoshi K."/>
        </authorList>
    </citation>
    <scope>NUCLEOTIDE SEQUENCE [LARGE SCALE GENOMIC DNA]</scope>
</reference>
<feature type="transmembrane region" description="Helical" evidence="6">
    <location>
        <begin position="71"/>
        <end position="89"/>
    </location>
</feature>
<dbReference type="Proteomes" id="UP000008120">
    <property type="component" value="Chromosome"/>
</dbReference>
<dbReference type="PANTHER" id="PTHR32322:SF18">
    <property type="entry name" value="S-ADENOSYLMETHIONINE_S-ADENOSYLHOMOCYSTEINE TRANSPORTER"/>
    <property type="match status" value="1"/>
</dbReference>
<keyword evidence="5 6" id="KW-0472">Membrane</keyword>
<protein>
    <recommendedName>
        <fullName evidence="7">EamA domain-containing protein</fullName>
    </recommendedName>
</protein>
<dbReference type="Pfam" id="PF00892">
    <property type="entry name" value="EamA"/>
    <property type="match status" value="2"/>
</dbReference>
<dbReference type="AlphaFoldDB" id="E6N5Z4"/>
<dbReference type="STRING" id="311458.CSUB_C0670"/>
<evidence type="ECO:0000256" key="4">
    <source>
        <dbReference type="ARBA" id="ARBA00022989"/>
    </source>
</evidence>
<feature type="domain" description="EamA" evidence="7">
    <location>
        <begin position="5"/>
        <end position="144"/>
    </location>
</feature>
<feature type="transmembrane region" description="Helical" evidence="6">
    <location>
        <begin position="216"/>
        <end position="238"/>
    </location>
</feature>
<keyword evidence="4 6" id="KW-1133">Transmembrane helix</keyword>
<evidence type="ECO:0000256" key="1">
    <source>
        <dbReference type="ARBA" id="ARBA00004651"/>
    </source>
</evidence>
<evidence type="ECO:0000256" key="2">
    <source>
        <dbReference type="ARBA" id="ARBA00022475"/>
    </source>
</evidence>
<feature type="transmembrane region" description="Helical" evidence="6">
    <location>
        <begin position="7"/>
        <end position="27"/>
    </location>
</feature>
<organism evidence="8 10">
    <name type="scientific">Caldiarchaeum subterraneum</name>
    <dbReference type="NCBI Taxonomy" id="311458"/>
    <lineage>
        <taxon>Archaea</taxon>
        <taxon>Nitrososphaerota</taxon>
        <taxon>Candidatus Caldarchaeales</taxon>
        <taxon>Candidatus Caldarchaeaceae</taxon>
        <taxon>Candidatus Caldarchaeum</taxon>
    </lineage>
</organism>
<sequence length="300" mass="31664">MPRIEYLYLAIASILWGSGHPVIRYILADVNSQMNSLHVAFLSTVVGMVILSVVLASRHGLKRLKMLGRRGLAIAGAVGCLQYGLYPILSYTALSYIPASLNAIIVGSSPMLIALLSRAVLREQLKMVGYGGILLAFASLFILVGGYGAGSISFLGLVLSSAGALVASIYAVAGRYLMRSHDAFAVSQFGTSVGLLVLTSVTYSQSGLGGLLNSDVMDLLLVTYWGIAVTTGNLLFYLALKKLDAARAGSFFFVSPMAAATLSVIFLGEPLTVLMVLGMVATLMGIRLTQMAVVRKDVVG</sequence>
<feature type="domain" description="EamA" evidence="7">
    <location>
        <begin position="155"/>
        <end position="289"/>
    </location>
</feature>
<dbReference type="InterPro" id="IPR000620">
    <property type="entry name" value="EamA_dom"/>
</dbReference>
<evidence type="ECO:0000313" key="8">
    <source>
        <dbReference type="EMBL" id="BAJ47713.1"/>
    </source>
</evidence>
<keyword evidence="2" id="KW-1003">Cell membrane</keyword>
<accession>E6N5Z4</accession>
<evidence type="ECO:0000313" key="10">
    <source>
        <dbReference type="Proteomes" id="UP000008120"/>
    </source>
</evidence>
<feature type="transmembrane region" description="Helical" evidence="6">
    <location>
        <begin position="95"/>
        <end position="116"/>
    </location>
</feature>
<feature type="transmembrane region" description="Helical" evidence="6">
    <location>
        <begin position="154"/>
        <end position="173"/>
    </location>
</feature>
<evidence type="ECO:0000259" key="7">
    <source>
        <dbReference type="Pfam" id="PF00892"/>
    </source>
</evidence>
<dbReference type="EMBL" id="AP011844">
    <property type="protein sequence ID" value="BAJ47713.1"/>
    <property type="molecule type" value="Genomic_DNA"/>
</dbReference>
<feature type="transmembrane region" description="Helical" evidence="6">
    <location>
        <begin position="273"/>
        <end position="294"/>
    </location>
</feature>
<evidence type="ECO:0000256" key="5">
    <source>
        <dbReference type="ARBA" id="ARBA00023136"/>
    </source>
</evidence>
<name>E6N5Z4_CALS0</name>
<feature type="transmembrane region" description="Helical" evidence="6">
    <location>
        <begin position="250"/>
        <end position="267"/>
    </location>
</feature>
<dbReference type="GO" id="GO:0005886">
    <property type="term" value="C:plasma membrane"/>
    <property type="evidence" value="ECO:0007669"/>
    <property type="project" value="UniProtKB-SubCell"/>
</dbReference>
<dbReference type="BioCyc" id="CCAL311458:G131R-682-MONOMER"/>
<dbReference type="KEGG" id="csu:CSUB_C0670"/>
<dbReference type="PANTHER" id="PTHR32322">
    <property type="entry name" value="INNER MEMBRANE TRANSPORTER"/>
    <property type="match status" value="1"/>
</dbReference>
<dbReference type="InterPro" id="IPR037185">
    <property type="entry name" value="EmrE-like"/>
</dbReference>
<gene>
    <name evidence="9" type="ORF">CSUB_C0670</name>
    <name evidence="8" type="ORF">HGMM_F09F10C35</name>
</gene>
<proteinExistence type="predicted"/>
<evidence type="ECO:0000256" key="3">
    <source>
        <dbReference type="ARBA" id="ARBA00022692"/>
    </source>
</evidence>
<feature type="transmembrane region" description="Helical" evidence="6">
    <location>
        <begin position="128"/>
        <end position="148"/>
    </location>
</feature>
<feature type="transmembrane region" description="Helical" evidence="6">
    <location>
        <begin position="39"/>
        <end position="59"/>
    </location>
</feature>
<keyword evidence="3 6" id="KW-0812">Transmembrane</keyword>
<evidence type="ECO:0000313" key="9">
    <source>
        <dbReference type="EMBL" id="BAJ50529.1"/>
    </source>
</evidence>
<dbReference type="EMBL" id="BA000048">
    <property type="protein sequence ID" value="BAJ50529.1"/>
    <property type="molecule type" value="Genomic_DNA"/>
</dbReference>